<keyword evidence="4" id="KW-0498">Mitosis</keyword>
<dbReference type="InterPro" id="IPR023252">
    <property type="entry name" value="Aurora_borealis_protein"/>
</dbReference>
<comment type="similarity">
    <text evidence="1">Belongs to the BORA family.</text>
</comment>
<protein>
    <recommendedName>
        <fullName evidence="2">Protein aurora borealis</fullName>
    </recommendedName>
</protein>
<evidence type="ECO:0000256" key="1">
    <source>
        <dbReference type="ARBA" id="ARBA00010963"/>
    </source>
</evidence>
<dbReference type="GeneID" id="111245205"/>
<dbReference type="RefSeq" id="XP_022648966.1">
    <property type="nucleotide sequence ID" value="XM_022793231.1"/>
</dbReference>
<proteinExistence type="inferred from homology"/>
<dbReference type="GO" id="GO:0060236">
    <property type="term" value="P:regulation of mitotic spindle organization"/>
    <property type="evidence" value="ECO:0007669"/>
    <property type="project" value="TreeGrafter"/>
</dbReference>
<name>A0A7M7JKU3_VARDE</name>
<organism evidence="6 7">
    <name type="scientific">Varroa destructor</name>
    <name type="common">Honeybee mite</name>
    <dbReference type="NCBI Taxonomy" id="109461"/>
    <lineage>
        <taxon>Eukaryota</taxon>
        <taxon>Metazoa</taxon>
        <taxon>Ecdysozoa</taxon>
        <taxon>Arthropoda</taxon>
        <taxon>Chelicerata</taxon>
        <taxon>Arachnida</taxon>
        <taxon>Acari</taxon>
        <taxon>Parasitiformes</taxon>
        <taxon>Mesostigmata</taxon>
        <taxon>Gamasina</taxon>
        <taxon>Dermanyssoidea</taxon>
        <taxon>Varroidae</taxon>
        <taxon>Varroa</taxon>
    </lineage>
</organism>
<keyword evidence="7" id="KW-1185">Reference proteome</keyword>
<dbReference type="GO" id="GO:0019901">
    <property type="term" value="F:protein kinase binding"/>
    <property type="evidence" value="ECO:0007669"/>
    <property type="project" value="TreeGrafter"/>
</dbReference>
<dbReference type="PANTHER" id="PTHR14728">
    <property type="entry name" value="PROTEIN AURORA BOREALIS"/>
    <property type="match status" value="1"/>
</dbReference>
<dbReference type="Proteomes" id="UP000594260">
    <property type="component" value="Unplaced"/>
</dbReference>
<keyword evidence="5" id="KW-0131">Cell cycle</keyword>
<sequence>MSSTDLMTTPRRSTVRMQDVPLSSTMCQSPSVFVTPILNSTEDIDNIHGGATQQTPNSQFVFIRRGNTRGSSTPKRQVSLCPFTTPDRLGEPLSAQEDFESSKQMINQPLDDTTFSPCIDWQSTMNPMAFDVSNPALYLPPTRTGSAEQRIQNRIAEFFRETKIVPSPCTAEGGGRTRCYLSLDTAKLQDIALSSKRVIPSVYTPKKACVRNMATQTCVTIPPSVDLNKLFAPFATYMETEVPESFMDASRSSSSSSDSICSISRRKLFTEEDESPVVAHNCPRASRSVEEEDKKEIAVFQKNHNFNDTIALSSPPRTMRTSCSVLMNSFESPDQKIESSRLMCHDFYKESDKNLLDCDRDEIPRGEFHIELSPIKSPQRTCYSSQLQVSSLQIGDSSSSQERITSAMATKSSDQGFQSREGCSSHLTTSHVVVPILQKEPGYDSV</sequence>
<dbReference type="Pfam" id="PF15280">
    <property type="entry name" value="BORA_N"/>
    <property type="match status" value="1"/>
</dbReference>
<dbReference type="InParanoid" id="A0A7M7JKU3"/>
<dbReference type="EnsemblMetazoa" id="XM_022793231">
    <property type="protein sequence ID" value="XP_022648966"/>
    <property type="gene ID" value="LOC111245205"/>
</dbReference>
<reference evidence="6" key="1">
    <citation type="submission" date="2021-01" db="UniProtKB">
        <authorList>
            <consortium name="EnsemblMetazoa"/>
        </authorList>
    </citation>
    <scope>IDENTIFICATION</scope>
</reference>
<dbReference type="GO" id="GO:0005634">
    <property type="term" value="C:nucleus"/>
    <property type="evidence" value="ECO:0007669"/>
    <property type="project" value="TreeGrafter"/>
</dbReference>
<evidence type="ECO:0000256" key="2">
    <source>
        <dbReference type="ARBA" id="ARBA00020055"/>
    </source>
</evidence>
<accession>A0A7M7JKU3</accession>
<dbReference type="KEGG" id="vde:111245205"/>
<evidence type="ECO:0000256" key="4">
    <source>
        <dbReference type="ARBA" id="ARBA00022776"/>
    </source>
</evidence>
<dbReference type="GO" id="GO:0007088">
    <property type="term" value="P:regulation of mitotic nuclear division"/>
    <property type="evidence" value="ECO:0007669"/>
    <property type="project" value="TreeGrafter"/>
</dbReference>
<dbReference type="PANTHER" id="PTHR14728:SF2">
    <property type="entry name" value="PROTEIN AURORA BOREALIS"/>
    <property type="match status" value="1"/>
</dbReference>
<evidence type="ECO:0000313" key="6">
    <source>
        <dbReference type="EnsemblMetazoa" id="XP_022648966"/>
    </source>
</evidence>
<dbReference type="GO" id="GO:0051301">
    <property type="term" value="P:cell division"/>
    <property type="evidence" value="ECO:0007669"/>
    <property type="project" value="UniProtKB-KW"/>
</dbReference>
<evidence type="ECO:0000313" key="7">
    <source>
        <dbReference type="Proteomes" id="UP000594260"/>
    </source>
</evidence>
<dbReference type="AlphaFoldDB" id="A0A7M7JKU3"/>
<keyword evidence="3" id="KW-0132">Cell division</keyword>
<evidence type="ECO:0000256" key="3">
    <source>
        <dbReference type="ARBA" id="ARBA00022618"/>
    </source>
</evidence>
<evidence type="ECO:0000256" key="5">
    <source>
        <dbReference type="ARBA" id="ARBA00023306"/>
    </source>
</evidence>
<dbReference type="GO" id="GO:0005737">
    <property type="term" value="C:cytoplasm"/>
    <property type="evidence" value="ECO:0007669"/>
    <property type="project" value="TreeGrafter"/>
</dbReference>